<dbReference type="InterPro" id="IPR036397">
    <property type="entry name" value="RNaseH_sf"/>
</dbReference>
<evidence type="ECO:0000313" key="2">
    <source>
        <dbReference type="Proteomes" id="UP000314980"/>
    </source>
</evidence>
<dbReference type="Gene3D" id="3.30.420.10">
    <property type="entry name" value="Ribonuclease H-like superfamily/Ribonuclease H"/>
    <property type="match status" value="1"/>
</dbReference>
<dbReference type="Ensembl" id="ENSLCAT00010021937.1">
    <property type="protein sequence ID" value="ENSLCAP00010021468.1"/>
    <property type="gene ID" value="ENSLCAG00010010125.1"/>
</dbReference>
<dbReference type="AlphaFoldDB" id="A0A4W6D9E8"/>
<protein>
    <submittedName>
        <fullName evidence="1">Uncharacterized protein</fullName>
    </submittedName>
</protein>
<reference evidence="1" key="3">
    <citation type="submission" date="2025-09" db="UniProtKB">
        <authorList>
            <consortium name="Ensembl"/>
        </authorList>
    </citation>
    <scope>IDENTIFICATION</scope>
</reference>
<sequence>MVRRYRRSHDTSKEEAVTILNALWQTCIERLMEKRSVEAGVSAADQSRGRCMKSACTNGIQEENHYSQNFAKEHEKKPNEYWQHTVWPDETKIYLFGSDGVQNVWCGPETFMDGTMNSSLYTHILNEKMTPSLKRLGRRGTFWHGNDSKYTAKITMLLWLKRRTLEAALCQKRHKKLRLSQCVDV</sequence>
<keyword evidence="2" id="KW-1185">Reference proteome</keyword>
<dbReference type="InParanoid" id="A0A4W6D9E8"/>
<name>A0A4W6D9E8_LATCA</name>
<dbReference type="Proteomes" id="UP000314980">
    <property type="component" value="Unassembled WGS sequence"/>
</dbReference>
<reference evidence="1" key="2">
    <citation type="submission" date="2025-08" db="UniProtKB">
        <authorList>
            <consortium name="Ensembl"/>
        </authorList>
    </citation>
    <scope>IDENTIFICATION</scope>
</reference>
<evidence type="ECO:0000313" key="1">
    <source>
        <dbReference type="Ensembl" id="ENSLCAP00010021468.1"/>
    </source>
</evidence>
<dbReference type="GeneTree" id="ENSGT01070000255302"/>
<organism evidence="1 2">
    <name type="scientific">Lates calcarifer</name>
    <name type="common">Barramundi</name>
    <name type="synonym">Holocentrus calcarifer</name>
    <dbReference type="NCBI Taxonomy" id="8187"/>
    <lineage>
        <taxon>Eukaryota</taxon>
        <taxon>Metazoa</taxon>
        <taxon>Chordata</taxon>
        <taxon>Craniata</taxon>
        <taxon>Vertebrata</taxon>
        <taxon>Euteleostomi</taxon>
        <taxon>Actinopterygii</taxon>
        <taxon>Neopterygii</taxon>
        <taxon>Teleostei</taxon>
        <taxon>Neoteleostei</taxon>
        <taxon>Acanthomorphata</taxon>
        <taxon>Carangaria</taxon>
        <taxon>Carangaria incertae sedis</taxon>
        <taxon>Centropomidae</taxon>
        <taxon>Lates</taxon>
    </lineage>
</organism>
<accession>A0A4W6D9E8</accession>
<dbReference type="STRING" id="8187.ENSLCAP00010021468"/>
<dbReference type="GO" id="GO:0003676">
    <property type="term" value="F:nucleic acid binding"/>
    <property type="evidence" value="ECO:0007669"/>
    <property type="project" value="InterPro"/>
</dbReference>
<proteinExistence type="predicted"/>
<reference evidence="2" key="1">
    <citation type="submission" date="2015-09" db="EMBL/GenBank/DDBJ databases">
        <authorList>
            <person name="Sai Rama Sridatta P."/>
        </authorList>
    </citation>
    <scope>NUCLEOTIDE SEQUENCE [LARGE SCALE GENOMIC DNA]</scope>
</reference>